<dbReference type="AlphaFoldDB" id="A0A9P8YGM1"/>
<dbReference type="GeneID" id="70187283"/>
<dbReference type="PANTHER" id="PTHR12242">
    <property type="entry name" value="OS02G0130600 PROTEIN-RELATED"/>
    <property type="match status" value="1"/>
</dbReference>
<feature type="transmembrane region" description="Helical" evidence="1">
    <location>
        <begin position="208"/>
        <end position="229"/>
    </location>
</feature>
<dbReference type="OrthoDB" id="5293596at2759"/>
<feature type="transmembrane region" description="Helical" evidence="1">
    <location>
        <begin position="38"/>
        <end position="58"/>
    </location>
</feature>
<evidence type="ECO:0000313" key="2">
    <source>
        <dbReference type="EMBL" id="KAH7039637.1"/>
    </source>
</evidence>
<keyword evidence="3" id="KW-1185">Reference proteome</keyword>
<evidence type="ECO:0000256" key="1">
    <source>
        <dbReference type="SAM" id="Phobius"/>
    </source>
</evidence>
<comment type="caution">
    <text evidence="2">The sequence shown here is derived from an EMBL/GenBank/DDBJ whole genome shotgun (WGS) entry which is preliminary data.</text>
</comment>
<sequence>MSDTTPLLPERAATAPRDSHPIYLRACHSPWRLISQNLLTFIRLVLAGYLTTVLGFALKYKLEQDDEHTKWRIPFQFSTVSFVLLWAYHNLTAVWTTMHLLFPRTPEDDPEECGAHRLKTKVIQFISPPARDTCRNRRYLFSMFYTTAHVFAFMNSIVYWGVLVPAGHGGFKIPKMPSHGHQGPGGSDFLDAYNPDKGLFDEDAIKPFVILNLWTVTSLIAIIEIFFLNSMRRQSPVAAHSAGIIFASGVYIAWAAFGKLLTGHSGLFFFDPDLMGQQWEAVIAASVAWLTLAPGIFSYVYGIIAMRETMTAAPHASH</sequence>
<accession>A0A9P8YGM1</accession>
<reference evidence="2" key="1">
    <citation type="journal article" date="2021" name="Nat. Commun.">
        <title>Genetic determinants of endophytism in the Arabidopsis root mycobiome.</title>
        <authorList>
            <person name="Mesny F."/>
            <person name="Miyauchi S."/>
            <person name="Thiergart T."/>
            <person name="Pickel B."/>
            <person name="Atanasova L."/>
            <person name="Karlsson M."/>
            <person name="Huettel B."/>
            <person name="Barry K.W."/>
            <person name="Haridas S."/>
            <person name="Chen C."/>
            <person name="Bauer D."/>
            <person name="Andreopoulos W."/>
            <person name="Pangilinan J."/>
            <person name="LaButti K."/>
            <person name="Riley R."/>
            <person name="Lipzen A."/>
            <person name="Clum A."/>
            <person name="Drula E."/>
            <person name="Henrissat B."/>
            <person name="Kohler A."/>
            <person name="Grigoriev I.V."/>
            <person name="Martin F.M."/>
            <person name="Hacquard S."/>
        </authorList>
    </citation>
    <scope>NUCLEOTIDE SEQUENCE</scope>
    <source>
        <strain evidence="2">MPI-CAGE-CH-0230</strain>
    </source>
</reference>
<feature type="transmembrane region" description="Helical" evidence="1">
    <location>
        <begin position="241"/>
        <end position="261"/>
    </location>
</feature>
<protein>
    <submittedName>
        <fullName evidence="2">Uncharacterized protein</fullName>
    </submittedName>
</protein>
<gene>
    <name evidence="2" type="ORF">B0I36DRAFT_357039</name>
</gene>
<dbReference type="RefSeq" id="XP_046017692.1">
    <property type="nucleotide sequence ID" value="XM_046157737.1"/>
</dbReference>
<dbReference type="EMBL" id="JAGTJQ010000001">
    <property type="protein sequence ID" value="KAH7039637.1"/>
    <property type="molecule type" value="Genomic_DNA"/>
</dbReference>
<keyword evidence="1" id="KW-0812">Transmembrane</keyword>
<dbReference type="Proteomes" id="UP000756346">
    <property type="component" value="Unassembled WGS sequence"/>
</dbReference>
<feature type="transmembrane region" description="Helical" evidence="1">
    <location>
        <begin position="281"/>
        <end position="301"/>
    </location>
</feature>
<organism evidence="2 3">
    <name type="scientific">Microdochium trichocladiopsis</name>
    <dbReference type="NCBI Taxonomy" id="1682393"/>
    <lineage>
        <taxon>Eukaryota</taxon>
        <taxon>Fungi</taxon>
        <taxon>Dikarya</taxon>
        <taxon>Ascomycota</taxon>
        <taxon>Pezizomycotina</taxon>
        <taxon>Sordariomycetes</taxon>
        <taxon>Xylariomycetidae</taxon>
        <taxon>Xylariales</taxon>
        <taxon>Microdochiaceae</taxon>
        <taxon>Microdochium</taxon>
    </lineage>
</organism>
<proteinExistence type="predicted"/>
<dbReference type="GO" id="GO:0016020">
    <property type="term" value="C:membrane"/>
    <property type="evidence" value="ECO:0007669"/>
    <property type="project" value="TreeGrafter"/>
</dbReference>
<keyword evidence="1" id="KW-1133">Transmembrane helix</keyword>
<name>A0A9P8YGM1_9PEZI</name>
<dbReference type="PANTHER" id="PTHR12242:SF1">
    <property type="entry name" value="MYND-TYPE DOMAIN-CONTAINING PROTEIN"/>
    <property type="match status" value="1"/>
</dbReference>
<keyword evidence="1" id="KW-0472">Membrane</keyword>
<feature type="transmembrane region" description="Helical" evidence="1">
    <location>
        <begin position="139"/>
        <end position="162"/>
    </location>
</feature>
<evidence type="ECO:0000313" key="3">
    <source>
        <dbReference type="Proteomes" id="UP000756346"/>
    </source>
</evidence>